<dbReference type="AlphaFoldDB" id="A0A7J7BWW1"/>
<dbReference type="PANTHER" id="PTHR36733:SF1">
    <property type="entry name" value="CELL WALL PROTEIN-RELATED"/>
    <property type="match status" value="1"/>
</dbReference>
<evidence type="ECO:0000313" key="3">
    <source>
        <dbReference type="EMBL" id="KAF5726400.1"/>
    </source>
</evidence>
<evidence type="ECO:0000256" key="1">
    <source>
        <dbReference type="SAM" id="MobiDB-lite"/>
    </source>
</evidence>
<dbReference type="EMBL" id="JAAARO010000022">
    <property type="protein sequence ID" value="KAF5726400.1"/>
    <property type="molecule type" value="Genomic_DNA"/>
</dbReference>
<dbReference type="PANTHER" id="PTHR36733">
    <property type="entry name" value="CELL WALL PROTEIN-RELATED"/>
    <property type="match status" value="1"/>
</dbReference>
<gene>
    <name evidence="3" type="ORF">HS088_TW22G00078</name>
</gene>
<proteinExistence type="predicted"/>
<evidence type="ECO:0000256" key="2">
    <source>
        <dbReference type="SAM" id="SignalP"/>
    </source>
</evidence>
<comment type="caution">
    <text evidence="3">The sequence shown here is derived from an EMBL/GenBank/DDBJ whole genome shotgun (WGS) entry which is preliminary data.</text>
</comment>
<dbReference type="InterPro" id="IPR034565">
    <property type="entry name" value="Put_cell_wall"/>
</dbReference>
<organism evidence="3 4">
    <name type="scientific">Tripterygium wilfordii</name>
    <name type="common">Thunder God vine</name>
    <dbReference type="NCBI Taxonomy" id="458696"/>
    <lineage>
        <taxon>Eukaryota</taxon>
        <taxon>Viridiplantae</taxon>
        <taxon>Streptophyta</taxon>
        <taxon>Embryophyta</taxon>
        <taxon>Tracheophyta</taxon>
        <taxon>Spermatophyta</taxon>
        <taxon>Magnoliopsida</taxon>
        <taxon>eudicotyledons</taxon>
        <taxon>Gunneridae</taxon>
        <taxon>Pentapetalae</taxon>
        <taxon>rosids</taxon>
        <taxon>fabids</taxon>
        <taxon>Celastrales</taxon>
        <taxon>Celastraceae</taxon>
        <taxon>Tripterygium</taxon>
    </lineage>
</organism>
<dbReference type="InParanoid" id="A0A7J7BWW1"/>
<keyword evidence="4" id="KW-1185">Reference proteome</keyword>
<feature type="region of interest" description="Disordered" evidence="1">
    <location>
        <begin position="79"/>
        <end position="119"/>
    </location>
</feature>
<name>A0A7J7BWW1_TRIWF</name>
<protein>
    <submittedName>
        <fullName evidence="3">Putative cell wall protein</fullName>
    </submittedName>
</protein>
<evidence type="ECO:0000313" key="4">
    <source>
        <dbReference type="Proteomes" id="UP000593562"/>
    </source>
</evidence>
<feature type="chain" id="PRO_5029672906" evidence="2">
    <location>
        <begin position="29"/>
        <end position="119"/>
    </location>
</feature>
<dbReference type="FunCoup" id="A0A7J7BWW1">
    <property type="interactions" value="8"/>
</dbReference>
<sequence length="119" mass="12211">MAYSTMNSLFALLCAMSILLAITGQAAGRNVPKGSKKDVDVKQLDWLIKSDNSVLIPGIGRVIIPPAYRISPYDPYTGGIGGTGSPPSHIPGGDDTYVPNPGFEVPTPGSSGGASPANP</sequence>
<dbReference type="Proteomes" id="UP000593562">
    <property type="component" value="Unassembled WGS sequence"/>
</dbReference>
<dbReference type="OrthoDB" id="1931827at2759"/>
<accession>A0A7J7BWW1</accession>
<reference evidence="3 4" key="1">
    <citation type="journal article" date="2020" name="Nat. Commun.">
        <title>Genome of Tripterygium wilfordii and identification of cytochrome P450 involved in triptolide biosynthesis.</title>
        <authorList>
            <person name="Tu L."/>
            <person name="Su P."/>
            <person name="Zhang Z."/>
            <person name="Gao L."/>
            <person name="Wang J."/>
            <person name="Hu T."/>
            <person name="Zhou J."/>
            <person name="Zhang Y."/>
            <person name="Zhao Y."/>
            <person name="Liu Y."/>
            <person name="Song Y."/>
            <person name="Tong Y."/>
            <person name="Lu Y."/>
            <person name="Yang J."/>
            <person name="Xu C."/>
            <person name="Jia M."/>
            <person name="Peters R.J."/>
            <person name="Huang L."/>
            <person name="Gao W."/>
        </authorList>
    </citation>
    <scope>NUCLEOTIDE SEQUENCE [LARGE SCALE GENOMIC DNA]</scope>
    <source>
        <strain evidence="4">cv. XIE 37</strain>
        <tissue evidence="3">Leaf</tissue>
    </source>
</reference>
<feature type="signal peptide" evidence="2">
    <location>
        <begin position="1"/>
        <end position="28"/>
    </location>
</feature>
<keyword evidence="2" id="KW-0732">Signal</keyword>